<accession>C1FDI5</accession>
<reference evidence="1 2" key="1">
    <citation type="journal article" date="2009" name="Science">
        <title>Green evolution and dynamic adaptations revealed by genomes of the marine picoeukaryotes Micromonas.</title>
        <authorList>
            <person name="Worden A.Z."/>
            <person name="Lee J.H."/>
            <person name="Mock T."/>
            <person name="Rouze P."/>
            <person name="Simmons M.P."/>
            <person name="Aerts A.L."/>
            <person name="Allen A.E."/>
            <person name="Cuvelier M.L."/>
            <person name="Derelle E."/>
            <person name="Everett M.V."/>
            <person name="Foulon E."/>
            <person name="Grimwood J."/>
            <person name="Gundlach H."/>
            <person name="Henrissat B."/>
            <person name="Napoli C."/>
            <person name="McDonald S.M."/>
            <person name="Parker M.S."/>
            <person name="Rombauts S."/>
            <person name="Salamov A."/>
            <person name="Von Dassow P."/>
            <person name="Badger J.H."/>
            <person name="Coutinho P.M."/>
            <person name="Demir E."/>
            <person name="Dubchak I."/>
            <person name="Gentemann C."/>
            <person name="Eikrem W."/>
            <person name="Gready J.E."/>
            <person name="John U."/>
            <person name="Lanier W."/>
            <person name="Lindquist E.A."/>
            <person name="Lucas S."/>
            <person name="Mayer K.F."/>
            <person name="Moreau H."/>
            <person name="Not F."/>
            <person name="Otillar R."/>
            <person name="Panaud O."/>
            <person name="Pangilinan J."/>
            <person name="Paulsen I."/>
            <person name="Piegu B."/>
            <person name="Poliakov A."/>
            <person name="Robbens S."/>
            <person name="Schmutz J."/>
            <person name="Toulza E."/>
            <person name="Wyss T."/>
            <person name="Zelensky A."/>
            <person name="Zhou K."/>
            <person name="Armbrust E.V."/>
            <person name="Bhattacharya D."/>
            <person name="Goodenough U.W."/>
            <person name="Van de Peer Y."/>
            <person name="Grigoriev I.V."/>
        </authorList>
    </citation>
    <scope>NUCLEOTIDE SEQUENCE [LARGE SCALE GENOMIC DNA]</scope>
    <source>
        <strain evidence="2">RCC299 / NOUM17</strain>
    </source>
</reference>
<dbReference type="RefSeq" id="XP_002507537.1">
    <property type="nucleotide sequence ID" value="XM_002507491.1"/>
</dbReference>
<name>C1FDI5_MICCC</name>
<dbReference type="OrthoDB" id="385235at2759"/>
<dbReference type="STRING" id="296587.C1FDI5"/>
<dbReference type="OMA" id="VNMLWAY"/>
<dbReference type="Proteomes" id="UP000002009">
    <property type="component" value="Chromosome 1"/>
</dbReference>
<proteinExistence type="predicted"/>
<dbReference type="GO" id="GO:0005759">
    <property type="term" value="C:mitochondrial matrix"/>
    <property type="evidence" value="ECO:0007669"/>
    <property type="project" value="TreeGrafter"/>
</dbReference>
<dbReference type="GO" id="GO:0003723">
    <property type="term" value="F:RNA binding"/>
    <property type="evidence" value="ECO:0007669"/>
    <property type="project" value="TreeGrafter"/>
</dbReference>
<dbReference type="EMBL" id="CP001574">
    <property type="protein sequence ID" value="ACO68795.1"/>
    <property type="molecule type" value="Genomic_DNA"/>
</dbReference>
<organism evidence="1 2">
    <name type="scientific">Micromonas commoda (strain RCC299 / NOUM17 / CCMP2709)</name>
    <name type="common">Picoplanktonic green alga</name>
    <dbReference type="NCBI Taxonomy" id="296587"/>
    <lineage>
        <taxon>Eukaryota</taxon>
        <taxon>Viridiplantae</taxon>
        <taxon>Chlorophyta</taxon>
        <taxon>Mamiellophyceae</taxon>
        <taxon>Mamiellales</taxon>
        <taxon>Mamiellaceae</taxon>
        <taxon>Micromonas</taxon>
    </lineage>
</organism>
<evidence type="ECO:0000313" key="1">
    <source>
        <dbReference type="EMBL" id="ACO68795.1"/>
    </source>
</evidence>
<sequence length="593" mass="64158">MYCSSENMLKCPIQRACAKRAACLSATAGLPNTFIHPCRPILTSRRAITLGRCIAANVSTVLPVGEPGRQRNKARQLTLQEQILDAQDAATVLDIVDASLEQFGGVNAVTAVYRISRLLTSRTGRLRRKESEHITSDPRFECLIQTLESKSSELDKLGLENRKRAYQKLRVDADLRAGAALSVRLIERAKDIQGDLMDAASVEDVLLLVEKQGEIFNKVNTSTALHRIARIASTAPYATAGANQQSPDAVLRITRDERFHHLLQLATALSKEMSIVSVSNTLWALARLRCDIHEMNTLLDDLAGRAAATAHNAQPKHLATVIWALAVLGHEPRSRLLRAVAMRVMDTAGDFRAPDVVNMLWAYARWTRLAPLNSPDGLPGAKDVVKELSCVALANLTDFTPYQCANLSWSLAMLDAEVQPRSLASILDRAASDPNGLDDTALTHTLWAVGVKGTVIDGAGGSFQTLLAEAAKRALDRGVGRTGAAGVLWACGHLRVTPREGEADALLDCLLDDGEEALKGKLVQPQALVHGVWGVCHMDGVTLSQKHRDAVFSNVSRLAEAGKMEARYADALRASATGAGLDPVELEHALTTR</sequence>
<dbReference type="InParanoid" id="C1FDI5"/>
<protein>
    <submittedName>
        <fullName evidence="1">Uncharacterized protein</fullName>
    </submittedName>
</protein>
<dbReference type="PANTHER" id="PTHR21228">
    <property type="entry name" value="FAST LEU-RICH DOMAIN-CONTAINING"/>
    <property type="match status" value="1"/>
</dbReference>
<dbReference type="GO" id="GO:0000963">
    <property type="term" value="P:mitochondrial RNA processing"/>
    <property type="evidence" value="ECO:0007669"/>
    <property type="project" value="TreeGrafter"/>
</dbReference>
<dbReference type="InterPro" id="IPR050870">
    <property type="entry name" value="FAST_kinase"/>
</dbReference>
<evidence type="ECO:0000313" key="2">
    <source>
        <dbReference type="Proteomes" id="UP000002009"/>
    </source>
</evidence>
<gene>
    <name evidence="1" type="ORF">MICPUN_55039</name>
</gene>
<dbReference type="GO" id="GO:0044528">
    <property type="term" value="P:regulation of mitochondrial mRNA stability"/>
    <property type="evidence" value="ECO:0007669"/>
    <property type="project" value="TreeGrafter"/>
</dbReference>
<dbReference type="KEGG" id="mis:MICPUN_55039"/>
<dbReference type="PANTHER" id="PTHR21228:SF40">
    <property type="entry name" value="LD45607P"/>
    <property type="match status" value="1"/>
</dbReference>
<dbReference type="GeneID" id="8250459"/>
<dbReference type="GO" id="GO:0035770">
    <property type="term" value="C:ribonucleoprotein granule"/>
    <property type="evidence" value="ECO:0007669"/>
    <property type="project" value="TreeGrafter"/>
</dbReference>
<keyword evidence="2" id="KW-1185">Reference proteome</keyword>
<dbReference type="AlphaFoldDB" id="C1FDI5"/>